<dbReference type="EMBL" id="JMIR01000002">
    <property type="protein sequence ID" value="KEO84776.1"/>
    <property type="molecule type" value="Genomic_DNA"/>
</dbReference>
<name>A0A074LRK9_9BACL</name>
<sequence>MWFFLFEDEAPQPRTTRKRAAKTGLTDESLCEGFDTRLRDRLEDAIRDRRETVLDRYKPIDLEKARIVAYKLKSSTYTFGDKYEVMLRLRTLHGNPREWWSWCTLSLHAARGSDVVGPWPMTIKDERWIPQFHWESVEEIAAYRNRPGGDIDRQAKWEQKQSSARKRMEG</sequence>
<comment type="caution">
    <text evidence="2">The sequence shown here is derived from an EMBL/GenBank/DDBJ whole genome shotgun (WGS) entry which is preliminary data.</text>
</comment>
<dbReference type="STRING" id="1157490.EL26_01835"/>
<evidence type="ECO:0000313" key="3">
    <source>
        <dbReference type="Proteomes" id="UP000027931"/>
    </source>
</evidence>
<accession>A0A074LRK9</accession>
<protein>
    <submittedName>
        <fullName evidence="2">Uncharacterized protein</fullName>
    </submittedName>
</protein>
<dbReference type="Proteomes" id="UP000027931">
    <property type="component" value="Unassembled WGS sequence"/>
</dbReference>
<evidence type="ECO:0000256" key="1">
    <source>
        <dbReference type="SAM" id="MobiDB-lite"/>
    </source>
</evidence>
<feature type="compositionally biased region" description="Basic and acidic residues" evidence="1">
    <location>
        <begin position="147"/>
        <end position="159"/>
    </location>
</feature>
<keyword evidence="3" id="KW-1185">Reference proteome</keyword>
<dbReference type="RefSeq" id="WP_038083857.1">
    <property type="nucleotide sequence ID" value="NZ_JMIR01000002.1"/>
</dbReference>
<feature type="region of interest" description="Disordered" evidence="1">
    <location>
        <begin position="147"/>
        <end position="170"/>
    </location>
</feature>
<organism evidence="2 3">
    <name type="scientific">Tumebacillus flagellatus</name>
    <dbReference type="NCBI Taxonomy" id="1157490"/>
    <lineage>
        <taxon>Bacteria</taxon>
        <taxon>Bacillati</taxon>
        <taxon>Bacillota</taxon>
        <taxon>Bacilli</taxon>
        <taxon>Bacillales</taxon>
        <taxon>Alicyclobacillaceae</taxon>
        <taxon>Tumebacillus</taxon>
    </lineage>
</organism>
<reference evidence="2 3" key="1">
    <citation type="journal article" date="2013" name="Int. J. Syst. Evol. Microbiol.">
        <title>Tumebacillus flagellatus sp. nov., an alpha-amylase/pullulanase-producing bacterium isolated from cassava wastewater.</title>
        <authorList>
            <person name="Wang Q."/>
            <person name="Xie N."/>
            <person name="Qin Y."/>
            <person name="Shen N."/>
            <person name="Zhu J."/>
            <person name="Mi H."/>
            <person name="Huang R."/>
        </authorList>
    </citation>
    <scope>NUCLEOTIDE SEQUENCE [LARGE SCALE GENOMIC DNA]</scope>
    <source>
        <strain evidence="2 3">GST4</strain>
    </source>
</reference>
<gene>
    <name evidence="2" type="ORF">EL26_01835</name>
</gene>
<dbReference type="AlphaFoldDB" id="A0A074LRK9"/>
<evidence type="ECO:0000313" key="2">
    <source>
        <dbReference type="EMBL" id="KEO84776.1"/>
    </source>
</evidence>
<proteinExistence type="predicted"/>